<dbReference type="Gramene" id="ERN13772">
    <property type="protein sequence ID" value="ERN13772"/>
    <property type="gene ID" value="AMTR_s00049p00191680"/>
</dbReference>
<dbReference type="OMA" id="HNMYEGT"/>
<sequence>MSFFNLLSFYSAMGGFLIALLSPVDSASGPHINDLNVLLPPLITKPVEYRLQGTDGCFSWSWDHHDILYVQPEYNGTSHCSTSARIISIAPYGGRKESAVYATDIHSGTVIRCEVFIDKISRIQIFHHSVKLDLDGLATLQVRAFDDEDNIFSSLAGLRFMWHLMPKDAEVDEPLHRLVHVPLKDTPLSDCGGFCGDISTQIKIEDSGVGSDLYVVRGIGIGHEIVAVHLLEPHLEHVQDTITLTIVESMSLDPPSPVLVIIGACVHYSLRVLRKNTPQAIPLPSQYHIWSVVNSSVALVDPLMGIAYAQNLGITNIIVEDIRVAGHQQISSMHVVMPDRIVLFLLPITISSVPLEGREAIPSSVPWYLVVGQDYVVHLKVFSPEYRERALYITKNEDLKLEYDKPEYWVMSAVPGEIAIKHGWLNCTRLTAISEGIGKLSASLTYHSGNPEESKVLCVMQEVQVCNRVTIFLGEVDIVPSPIRIPWAPGVYQEVDLKAIGGCAISSRDYRWFSSDKGIVSVSASGYVQAKRPGQAIIKVESVFDSLNYDEVVIEVLIPSSMVVLPSLPVEAMIGTHLPAAVTMRTLNGEGYHKCDAFSSAIRWQVSSGAEVFQIVNSSNHAHVLSLLPYVQDSSFLDASLCAWTLLYASKPGRATLHAIFSKEFQPSEIQSSLDKLLNLKASTIIAAYSPLVALQAGDGNQFGGYKVEDKSQSSLDELYLVPGTGIDIFLVGGPERWHPGIDLIESVDIITEQSETPPIKDVVVAKKASSPGQSLYRIFCQTLGKFKLFFSRGNSVEEYHPFPAFANVEVSLFCSFPSSIILIVNEPANLPDLIWSATQAARGPGRIRVSPITVMNGCTIRLAAVSIHKSGKPFANSSSLSLNWELSSCDKLAYWEENSSSSERFKTTWERFLVLQNESGLCMVRATVVGISEAISEAATGMLFLKVSELLESAENRLADAVQLQLVSSLRIVPESILLFFHPDAKVRLSILGGTCDVVPVLNVSNVVQVIQEEQSPSCKHLMLGARGLGSAVVTVRDVGLSPPVTASALVRVASLDWIKILLPEEISLLVGTRKTINLEAGTDDGTVFDPSQYSYMNIRVHLEDGLLELVSDDEFPSSDANKIVGPSFVVYAVTLGMTTLHVSARLSSGRDVLSQTIKVEVYAPLRINPRDVFLVPGASYVLAVTGGPGTGNVEYASMDETTATVQRSSGQLLAVSPGNTSIRAAIYDSGSALLCEAYGTVNVGIPSSMYINFQSEQLAVGREMSIYPTSSYGDLFSFYELCKGYKWMIEDEQVLGFQMSKLLQNDKHEASFSSPTDKGFIFYSDSDDMGFINTVYGRFPGRTKVNVSFSCDFVYSGHISHTVNYNASEVLWVIADPPLSLGIPITWVLPPFYTSSTELPMSSEASSHMDSRSRKGNIVYSVLKSCCKKQGTMEQDSITINRGRVVTMGSNVINCIQAKDRLSGRIEIASCVRVAEVAQVRINIEEFPSHIINLAVGASQKLAVNYHDSLGIPFFEAGAVPLSIDTNHPDVVSILNLNEENYTLSNIQSIHLKALHYGRALVRISINNNPKVSAYVLVSVGAYISPQNPVLQVGCHVNFTIIGKETADVEGGQWLSANESIISIDRLSGEAQGVGEGATQVFFKSRGFKLQISVTVKRADAVLIDAPSELLTNVPSPGKGYEFSVRFSGTHDEKFEDVGNNVGVLYDCHVDPAFIGYTKPWRDPESGKHFCLFIPYSPEYLARTIPQMKATRPDLESRIKDGLTYISITASPRGLKQMAGSAVAALCGGFVILEKTKLNLTPNSNTSIITIVGNTDIQIHWHARDLMSVTLMTLDEPGIGGRAKYEIKVIHNQSFTDKLIVTLPATGQGEVVDISYESGKVEEPVMRSKLYLLASFACVLAVLLLIVLLRWWGRQQLVRPSNTLVGPTEPITPKRQPITPINGVHTPPQPALTTPVPFTEYVRQTMDGTPHLRRGGRRRFNPLYTY</sequence>
<feature type="transmembrane region" description="Helical" evidence="9">
    <location>
        <begin position="1892"/>
        <end position="1914"/>
    </location>
</feature>
<evidence type="ECO:0000313" key="12">
    <source>
        <dbReference type="EMBL" id="ERN13772.1"/>
    </source>
</evidence>
<keyword evidence="4 10" id="KW-0732">Signal</keyword>
<evidence type="ECO:0000256" key="5">
    <source>
        <dbReference type="ARBA" id="ARBA00022989"/>
    </source>
</evidence>
<dbReference type="Pfam" id="PF22969">
    <property type="entry name" value="Ig_NUP210_2nd"/>
    <property type="match status" value="1"/>
</dbReference>
<feature type="domain" description="BIG2" evidence="11">
    <location>
        <begin position="479"/>
        <end position="554"/>
    </location>
</feature>
<keyword evidence="7" id="KW-0325">Glycoprotein</keyword>
<keyword evidence="13" id="KW-1185">Reference proteome</keyword>
<keyword evidence="8" id="KW-0539">Nucleus</keyword>
<dbReference type="Proteomes" id="UP000017836">
    <property type="component" value="Unassembled WGS sequence"/>
</dbReference>
<dbReference type="HOGENOM" id="CLU_001205_1_1_1"/>
<dbReference type="Pfam" id="PF22967">
    <property type="entry name" value="Ig_NUP210_1st"/>
    <property type="match status" value="1"/>
</dbReference>
<dbReference type="InterPro" id="IPR056232">
    <property type="entry name" value="Ig_GP210_15th"/>
</dbReference>
<evidence type="ECO:0000256" key="10">
    <source>
        <dbReference type="SAM" id="SignalP"/>
    </source>
</evidence>
<comment type="subcellular location">
    <subcellularLocation>
        <location evidence="1">Nucleus membrane</location>
        <topology evidence="1">Single-pass membrane protein</topology>
    </subcellularLocation>
</comment>
<dbReference type="SMART" id="SM00635">
    <property type="entry name" value="BID_2"/>
    <property type="match status" value="3"/>
</dbReference>
<feature type="domain" description="BIG2" evidence="11">
    <location>
        <begin position="1163"/>
        <end position="1238"/>
    </location>
</feature>
<dbReference type="Pfam" id="PF26182">
    <property type="entry name" value="Ig_NUP210_5th"/>
    <property type="match status" value="1"/>
</dbReference>
<evidence type="ECO:0000313" key="13">
    <source>
        <dbReference type="Proteomes" id="UP000017836"/>
    </source>
</evidence>
<keyword evidence="3 9" id="KW-0812">Transmembrane</keyword>
<dbReference type="InterPro" id="IPR055096">
    <property type="entry name" value="Ig_NUP210_1st"/>
</dbReference>
<dbReference type="GO" id="GO:0031965">
    <property type="term" value="C:nuclear membrane"/>
    <property type="evidence" value="ECO:0007669"/>
    <property type="project" value="UniProtKB-SubCell"/>
</dbReference>
<feature type="chain" id="PRO_5004808505" description="BIG2 domain-containing protein" evidence="10">
    <location>
        <begin position="27"/>
        <end position="1988"/>
    </location>
</feature>
<dbReference type="InterPro" id="IPR045197">
    <property type="entry name" value="NUP210-like"/>
</dbReference>
<dbReference type="InterPro" id="IPR008964">
    <property type="entry name" value="Invasin/intimin_cell_adhesion"/>
</dbReference>
<dbReference type="InterPro" id="IPR003343">
    <property type="entry name" value="Big_2"/>
</dbReference>
<keyword evidence="5 9" id="KW-1133">Transmembrane helix</keyword>
<dbReference type="Pfam" id="PF02368">
    <property type="entry name" value="Big_2"/>
    <property type="match status" value="1"/>
</dbReference>
<dbReference type="STRING" id="13333.W1PUT2"/>
<evidence type="ECO:0000256" key="1">
    <source>
        <dbReference type="ARBA" id="ARBA00004590"/>
    </source>
</evidence>
<protein>
    <recommendedName>
        <fullName evidence="11">BIG2 domain-containing protein</fullName>
    </recommendedName>
</protein>
<dbReference type="Gene3D" id="2.60.40.1080">
    <property type="match status" value="2"/>
</dbReference>
<comment type="similarity">
    <text evidence="2">Belongs to the NUP210 family.</text>
</comment>
<evidence type="ECO:0000256" key="6">
    <source>
        <dbReference type="ARBA" id="ARBA00023136"/>
    </source>
</evidence>
<dbReference type="InterPro" id="IPR055097">
    <property type="entry name" value="Ig_NUP210_2nd"/>
</dbReference>
<name>W1PUT2_AMBTC</name>
<feature type="domain" description="BIG2" evidence="11">
    <location>
        <begin position="1580"/>
        <end position="1657"/>
    </location>
</feature>
<dbReference type="PANTHER" id="PTHR23019:SF0">
    <property type="entry name" value="NUCLEAR PORE MEMBRANE GLYCOPROTEIN 210"/>
    <property type="match status" value="1"/>
</dbReference>
<keyword evidence="6 9" id="KW-0472">Membrane</keyword>
<dbReference type="eggNOG" id="KOG1833">
    <property type="taxonomic scope" value="Eukaryota"/>
</dbReference>
<evidence type="ECO:0000256" key="7">
    <source>
        <dbReference type="ARBA" id="ARBA00023180"/>
    </source>
</evidence>
<evidence type="ECO:0000256" key="2">
    <source>
        <dbReference type="ARBA" id="ARBA00007313"/>
    </source>
</evidence>
<proteinExistence type="inferred from homology"/>
<dbReference type="Pfam" id="PF24425">
    <property type="entry name" value="Ig_GP210_15th"/>
    <property type="match status" value="1"/>
</dbReference>
<accession>W1PUT2</accession>
<dbReference type="InterPro" id="IPR056233">
    <property type="entry name" value="Ig_GP210_16th"/>
</dbReference>
<gene>
    <name evidence="12" type="ORF">AMTR_s00049p00191680</name>
</gene>
<dbReference type="Pfam" id="PF22962">
    <property type="entry name" value="Ig_NUP210_7th"/>
    <property type="match status" value="1"/>
</dbReference>
<dbReference type="SUPFAM" id="SSF49373">
    <property type="entry name" value="Invasin/intimin cell-adhesion fragments"/>
    <property type="match status" value="1"/>
</dbReference>
<evidence type="ECO:0000256" key="9">
    <source>
        <dbReference type="SAM" id="Phobius"/>
    </source>
</evidence>
<evidence type="ECO:0000256" key="3">
    <source>
        <dbReference type="ARBA" id="ARBA00022692"/>
    </source>
</evidence>
<evidence type="ECO:0000259" key="11">
    <source>
        <dbReference type="SMART" id="SM00635"/>
    </source>
</evidence>
<feature type="signal peptide" evidence="10">
    <location>
        <begin position="1"/>
        <end position="26"/>
    </location>
</feature>
<dbReference type="EMBL" id="KI392567">
    <property type="protein sequence ID" value="ERN13772.1"/>
    <property type="molecule type" value="Genomic_DNA"/>
</dbReference>
<reference evidence="13" key="1">
    <citation type="journal article" date="2013" name="Science">
        <title>The Amborella genome and the evolution of flowering plants.</title>
        <authorList>
            <consortium name="Amborella Genome Project"/>
        </authorList>
    </citation>
    <scope>NUCLEOTIDE SEQUENCE [LARGE SCALE GENOMIC DNA]</scope>
</reference>
<dbReference type="InterPro" id="IPR055099">
    <property type="entry name" value="Ig_NUP210_7th"/>
</dbReference>
<dbReference type="Pfam" id="PF24427">
    <property type="entry name" value="Ig_GP210_16th"/>
    <property type="match status" value="1"/>
</dbReference>
<evidence type="ECO:0000256" key="4">
    <source>
        <dbReference type="ARBA" id="ARBA00022729"/>
    </source>
</evidence>
<organism evidence="12 13">
    <name type="scientific">Amborella trichopoda</name>
    <dbReference type="NCBI Taxonomy" id="13333"/>
    <lineage>
        <taxon>Eukaryota</taxon>
        <taxon>Viridiplantae</taxon>
        <taxon>Streptophyta</taxon>
        <taxon>Embryophyta</taxon>
        <taxon>Tracheophyta</taxon>
        <taxon>Spermatophyta</taxon>
        <taxon>Magnoliopsida</taxon>
        <taxon>Amborellales</taxon>
        <taxon>Amborellaceae</taxon>
        <taxon>Amborella</taxon>
    </lineage>
</organism>
<evidence type="ECO:0000256" key="8">
    <source>
        <dbReference type="ARBA" id="ARBA00023242"/>
    </source>
</evidence>
<dbReference type="PANTHER" id="PTHR23019">
    <property type="entry name" value="NUCLEAR PORE MEMBRANE GLYCOPROTEIN GP210-RELATED"/>
    <property type="match status" value="1"/>
</dbReference>